<dbReference type="EMBL" id="JBIAQY010000038">
    <property type="protein sequence ID" value="MFF3575121.1"/>
    <property type="molecule type" value="Genomic_DNA"/>
</dbReference>
<name>A0ABW6SIZ9_9NOCA</name>
<reference evidence="2 3" key="1">
    <citation type="submission" date="2024-10" db="EMBL/GenBank/DDBJ databases">
        <title>The Natural Products Discovery Center: Release of the First 8490 Sequenced Strains for Exploring Actinobacteria Biosynthetic Diversity.</title>
        <authorList>
            <person name="Kalkreuter E."/>
            <person name="Kautsar S.A."/>
            <person name="Yang D."/>
            <person name="Bader C.D."/>
            <person name="Teijaro C.N."/>
            <person name="Fluegel L."/>
            <person name="Davis C.M."/>
            <person name="Simpson J.R."/>
            <person name="Lauterbach L."/>
            <person name="Steele A.D."/>
            <person name="Gui C."/>
            <person name="Meng S."/>
            <person name="Li G."/>
            <person name="Viehrig K."/>
            <person name="Ye F."/>
            <person name="Su P."/>
            <person name="Kiefer A.F."/>
            <person name="Nichols A."/>
            <person name="Cepeda A.J."/>
            <person name="Yan W."/>
            <person name="Fan B."/>
            <person name="Jiang Y."/>
            <person name="Adhikari A."/>
            <person name="Zheng C.-J."/>
            <person name="Schuster L."/>
            <person name="Cowan T.M."/>
            <person name="Smanski M.J."/>
            <person name="Chevrette M.G."/>
            <person name="De Carvalho L.P.S."/>
            <person name="Shen B."/>
        </authorList>
    </citation>
    <scope>NUCLEOTIDE SEQUENCE [LARGE SCALE GENOMIC DNA]</scope>
    <source>
        <strain evidence="2 3">NPDC002593</strain>
    </source>
</reference>
<comment type="caution">
    <text evidence="2">The sequence shown here is derived from an EMBL/GenBank/DDBJ whole genome shotgun (WGS) entry which is preliminary data.</text>
</comment>
<feature type="domain" description="Imm33-like" evidence="1">
    <location>
        <begin position="5"/>
        <end position="104"/>
    </location>
</feature>
<keyword evidence="3" id="KW-1185">Reference proteome</keyword>
<sequence length="121" mass="13475">MLELQQSVCARYGLVGVAPEPVVALARSTVGAMPLCGNRFQLGEGDNIGWFIHCGEFSDADDFYSPVHTEHLHQLLPLAVSYLWLPPGSRFVVDDQGYEDIWQELHQRSTCTGPCQLVSER</sequence>
<dbReference type="RefSeq" id="WP_051194108.1">
    <property type="nucleotide sequence ID" value="NZ_JBIAQY010000038.1"/>
</dbReference>
<gene>
    <name evidence="2" type="ORF">ACFYXQ_46050</name>
</gene>
<accession>A0ABW6SIZ9</accession>
<dbReference type="Proteomes" id="UP001601992">
    <property type="component" value="Unassembled WGS sequence"/>
</dbReference>
<evidence type="ECO:0000313" key="2">
    <source>
        <dbReference type="EMBL" id="MFF3575121.1"/>
    </source>
</evidence>
<evidence type="ECO:0000259" key="1">
    <source>
        <dbReference type="Pfam" id="PF24719"/>
    </source>
</evidence>
<dbReference type="Pfam" id="PF24719">
    <property type="entry name" value="Imm33-like"/>
    <property type="match status" value="1"/>
</dbReference>
<dbReference type="InterPro" id="IPR056509">
    <property type="entry name" value="Imm33-like"/>
</dbReference>
<protein>
    <recommendedName>
        <fullName evidence="1">Imm33-like domain-containing protein</fullName>
    </recommendedName>
</protein>
<organism evidence="2 3">
    <name type="scientific">Nocardia jiangxiensis</name>
    <dbReference type="NCBI Taxonomy" id="282685"/>
    <lineage>
        <taxon>Bacteria</taxon>
        <taxon>Bacillati</taxon>
        <taxon>Actinomycetota</taxon>
        <taxon>Actinomycetes</taxon>
        <taxon>Mycobacteriales</taxon>
        <taxon>Nocardiaceae</taxon>
        <taxon>Nocardia</taxon>
    </lineage>
</organism>
<proteinExistence type="predicted"/>
<evidence type="ECO:0000313" key="3">
    <source>
        <dbReference type="Proteomes" id="UP001601992"/>
    </source>
</evidence>